<dbReference type="SUPFAM" id="SSF82199">
    <property type="entry name" value="SET domain"/>
    <property type="match status" value="1"/>
</dbReference>
<dbReference type="Gene3D" id="3.90.1410.10">
    <property type="entry name" value="set domain protein methyltransferase, domain 1"/>
    <property type="match status" value="1"/>
</dbReference>
<dbReference type="Proteomes" id="UP000887565">
    <property type="component" value="Unplaced"/>
</dbReference>
<dbReference type="InterPro" id="IPR046341">
    <property type="entry name" value="SET_dom_sf"/>
</dbReference>
<evidence type="ECO:0000313" key="1">
    <source>
        <dbReference type="Proteomes" id="UP000887565"/>
    </source>
</evidence>
<organism evidence="1 2">
    <name type="scientific">Romanomermis culicivorax</name>
    <name type="common">Nematode worm</name>
    <dbReference type="NCBI Taxonomy" id="13658"/>
    <lineage>
        <taxon>Eukaryota</taxon>
        <taxon>Metazoa</taxon>
        <taxon>Ecdysozoa</taxon>
        <taxon>Nematoda</taxon>
        <taxon>Enoplea</taxon>
        <taxon>Dorylaimia</taxon>
        <taxon>Mermithida</taxon>
        <taxon>Mermithoidea</taxon>
        <taxon>Mermithidae</taxon>
        <taxon>Romanomermis</taxon>
    </lineage>
</organism>
<keyword evidence="1" id="KW-1185">Reference proteome</keyword>
<proteinExistence type="predicted"/>
<evidence type="ECO:0000313" key="2">
    <source>
        <dbReference type="WBParaSite" id="nRc.2.0.1.t00125-RA"/>
    </source>
</evidence>
<dbReference type="WBParaSite" id="nRc.2.0.1.t00125-RA">
    <property type="protein sequence ID" value="nRc.2.0.1.t00125-RA"/>
    <property type="gene ID" value="nRc.2.0.1.g00125"/>
</dbReference>
<protein>
    <submittedName>
        <fullName evidence="2">Uncharacterized protein</fullName>
    </submittedName>
</protein>
<name>A0A915HDI3_ROMCU</name>
<reference evidence="2" key="1">
    <citation type="submission" date="2022-11" db="UniProtKB">
        <authorList>
            <consortium name="WormBaseParasite"/>
        </authorList>
    </citation>
    <scope>IDENTIFICATION</scope>
</reference>
<sequence>MCALKLLLEWLKERGFNDHGLEIRQQSDDQRGVYSNCEISEQEIVLEIPEKLIITPVAAALSCPELKLAIT</sequence>
<accession>A0A915HDI3</accession>
<dbReference type="AlphaFoldDB" id="A0A915HDI3"/>